<dbReference type="Proteomes" id="UP000516046">
    <property type="component" value="Chromosome"/>
</dbReference>
<evidence type="ECO:0000256" key="4">
    <source>
        <dbReference type="ARBA" id="ARBA00023163"/>
    </source>
</evidence>
<evidence type="ECO:0000313" key="10">
    <source>
        <dbReference type="Proteomes" id="UP000516046"/>
    </source>
</evidence>
<dbReference type="Gene3D" id="3.40.50.2300">
    <property type="match status" value="1"/>
</dbReference>
<keyword evidence="4" id="KW-0804">Transcription</keyword>
<dbReference type="RefSeq" id="WP_212507510.1">
    <property type="nucleotide sequence ID" value="NZ_CP060696.1"/>
</dbReference>
<dbReference type="GO" id="GO:0003700">
    <property type="term" value="F:DNA-binding transcription factor activity"/>
    <property type="evidence" value="ECO:0007669"/>
    <property type="project" value="InterPro"/>
</dbReference>
<dbReference type="PANTHER" id="PTHR43280">
    <property type="entry name" value="ARAC-FAMILY TRANSCRIPTIONAL REGULATOR"/>
    <property type="match status" value="1"/>
</dbReference>
<dbReference type="GO" id="GO:0043565">
    <property type="term" value="F:sequence-specific DNA binding"/>
    <property type="evidence" value="ECO:0007669"/>
    <property type="project" value="InterPro"/>
</dbReference>
<proteinExistence type="predicted"/>
<dbReference type="InterPro" id="IPR011006">
    <property type="entry name" value="CheY-like_superfamily"/>
</dbReference>
<sequence>MKIKLLLADDEPLVLVGLQSMIDWNAYNIELCSVAHNGEEALKRIAEQKPDIVLIDIKMPVKDGLEVVRECRKAGSELPLFILLTSFEEFQFAKEAIRLGAVDYLIKLELTSESLADAVKRCLKLLATIYTRRQGTSPAGTMDDLSILYERFFIRLYNGLFENRQQYELQRKELQVDFSFNAYTVCYCEILDSASLSSQNCKQRTQLYSGTVHMIRETINRYMACYITSLDLRHFNITFCLSQQELPDVQHLLQTILQEASDTVYSYFNVTLTCRIGRLVKDPYAISESYASARHVLSTAHIAFFDPQTESTPPSLDIPFYRKEIAQAFEQLDMDVLSQALSKIAAALKAQPSHYIEALDIASTLLYMSITLLPDGETLLNRIFTGEDSYRCLYRCQTVVQVVEWITILQSGLVCELTKRRQTYKAHTVQKVMQYIRANLNRKLSLPEVAAFFGFSPNYLSQLFAKETGQNFVEFITHEKIAAAKEMMANSDCKIYEIAEKLGFDSAFYFSKVFKKVEGCSPREYMRRSIDRI</sequence>
<dbReference type="PROSITE" id="PS01124">
    <property type="entry name" value="HTH_ARAC_FAMILY_2"/>
    <property type="match status" value="1"/>
</dbReference>
<dbReference type="SUPFAM" id="SSF52172">
    <property type="entry name" value="CheY-like"/>
    <property type="match status" value="1"/>
</dbReference>
<dbReference type="Pfam" id="PF00072">
    <property type="entry name" value="Response_reg"/>
    <property type="match status" value="1"/>
</dbReference>
<dbReference type="InterPro" id="IPR020449">
    <property type="entry name" value="Tscrpt_reg_AraC-type_HTH"/>
</dbReference>
<feature type="domain" description="HTH araC/xylS-type" evidence="7">
    <location>
        <begin position="430"/>
        <end position="528"/>
    </location>
</feature>
<accession>A0A7G9WID5</accession>
<dbReference type="PANTHER" id="PTHR43280:SF2">
    <property type="entry name" value="HTH-TYPE TRANSCRIPTIONAL REGULATOR EXSA"/>
    <property type="match status" value="1"/>
</dbReference>
<dbReference type="GO" id="GO:0000160">
    <property type="term" value="P:phosphorelay signal transduction system"/>
    <property type="evidence" value="ECO:0007669"/>
    <property type="project" value="InterPro"/>
</dbReference>
<gene>
    <name evidence="9" type="ORF">H6X83_01990</name>
</gene>
<feature type="modified residue" description="4-aspartylphosphate" evidence="6">
    <location>
        <position position="56"/>
    </location>
</feature>
<dbReference type="Pfam" id="PF12833">
    <property type="entry name" value="HTH_18"/>
    <property type="match status" value="1"/>
</dbReference>
<dbReference type="Gene3D" id="1.10.10.60">
    <property type="entry name" value="Homeodomain-like"/>
    <property type="match status" value="2"/>
</dbReference>
<feature type="domain" description="Response regulatory" evidence="8">
    <location>
        <begin position="4"/>
        <end position="122"/>
    </location>
</feature>
<evidence type="ECO:0000313" key="9">
    <source>
        <dbReference type="EMBL" id="QNO18447.1"/>
    </source>
</evidence>
<dbReference type="InterPro" id="IPR001789">
    <property type="entry name" value="Sig_transdc_resp-reg_receiver"/>
</dbReference>
<dbReference type="PROSITE" id="PS00041">
    <property type="entry name" value="HTH_ARAC_FAMILY_1"/>
    <property type="match status" value="1"/>
</dbReference>
<dbReference type="CDD" id="cd17536">
    <property type="entry name" value="REC_YesN-like"/>
    <property type="match status" value="1"/>
</dbReference>
<evidence type="ECO:0000256" key="1">
    <source>
        <dbReference type="ARBA" id="ARBA00018672"/>
    </source>
</evidence>
<dbReference type="KEGG" id="caml:H6X83_01990"/>
<dbReference type="InterPro" id="IPR018062">
    <property type="entry name" value="HTH_AraC-typ_CS"/>
</dbReference>
<dbReference type="AlphaFoldDB" id="A0A7G9WID5"/>
<dbReference type="InterPro" id="IPR009057">
    <property type="entry name" value="Homeodomain-like_sf"/>
</dbReference>
<evidence type="ECO:0000259" key="7">
    <source>
        <dbReference type="PROSITE" id="PS01124"/>
    </source>
</evidence>
<dbReference type="PROSITE" id="PS50110">
    <property type="entry name" value="RESPONSE_REGULATORY"/>
    <property type="match status" value="1"/>
</dbReference>
<dbReference type="SUPFAM" id="SSF46689">
    <property type="entry name" value="Homeodomain-like"/>
    <property type="match status" value="2"/>
</dbReference>
<dbReference type="InterPro" id="IPR018060">
    <property type="entry name" value="HTH_AraC"/>
</dbReference>
<evidence type="ECO:0000256" key="2">
    <source>
        <dbReference type="ARBA" id="ARBA00023015"/>
    </source>
</evidence>
<dbReference type="SMART" id="SM00448">
    <property type="entry name" value="REC"/>
    <property type="match status" value="1"/>
</dbReference>
<keyword evidence="2" id="KW-0805">Transcription regulation</keyword>
<keyword evidence="10" id="KW-1185">Reference proteome</keyword>
<evidence type="ECO:0000256" key="5">
    <source>
        <dbReference type="ARBA" id="ARBA00024867"/>
    </source>
</evidence>
<evidence type="ECO:0000259" key="8">
    <source>
        <dbReference type="PROSITE" id="PS50110"/>
    </source>
</evidence>
<dbReference type="PRINTS" id="PR00032">
    <property type="entry name" value="HTHARAC"/>
</dbReference>
<keyword evidence="6" id="KW-0597">Phosphoprotein</keyword>
<comment type="function">
    <text evidence="5">May play the central regulatory role in sporulation. It may be an element of the effector pathway responsible for the activation of sporulation genes in response to nutritional stress. Spo0A may act in concert with spo0H (a sigma factor) to control the expression of some genes that are critical to the sporulation process.</text>
</comment>
<protein>
    <recommendedName>
        <fullName evidence="1">Stage 0 sporulation protein A homolog</fullName>
    </recommendedName>
</protein>
<organism evidence="9 10">
    <name type="scientific">Caproicibacterium amylolyticum</name>
    <dbReference type="NCBI Taxonomy" id="2766537"/>
    <lineage>
        <taxon>Bacteria</taxon>
        <taxon>Bacillati</taxon>
        <taxon>Bacillota</taxon>
        <taxon>Clostridia</taxon>
        <taxon>Eubacteriales</taxon>
        <taxon>Oscillospiraceae</taxon>
        <taxon>Caproicibacterium</taxon>
    </lineage>
</organism>
<evidence type="ECO:0000256" key="6">
    <source>
        <dbReference type="PROSITE-ProRule" id="PRU00169"/>
    </source>
</evidence>
<dbReference type="SMART" id="SM00342">
    <property type="entry name" value="HTH_ARAC"/>
    <property type="match status" value="1"/>
</dbReference>
<dbReference type="EMBL" id="CP060696">
    <property type="protein sequence ID" value="QNO18447.1"/>
    <property type="molecule type" value="Genomic_DNA"/>
</dbReference>
<name>A0A7G9WID5_9FIRM</name>
<evidence type="ECO:0000256" key="3">
    <source>
        <dbReference type="ARBA" id="ARBA00023125"/>
    </source>
</evidence>
<reference evidence="9 10" key="1">
    <citation type="submission" date="2020-08" db="EMBL/GenBank/DDBJ databases">
        <authorList>
            <person name="Ren C."/>
            <person name="Gu Y."/>
            <person name="Xu Y."/>
        </authorList>
    </citation>
    <scope>NUCLEOTIDE SEQUENCE [LARGE SCALE GENOMIC DNA]</scope>
    <source>
        <strain evidence="9 10">LBM18003</strain>
    </source>
</reference>
<keyword evidence="3" id="KW-0238">DNA-binding</keyword>